<feature type="domain" description="Amidohydrolase-related" evidence="2">
    <location>
        <begin position="74"/>
        <end position="411"/>
    </location>
</feature>
<keyword evidence="1" id="KW-0732">Signal</keyword>
<keyword evidence="4" id="KW-1185">Reference proteome</keyword>
<evidence type="ECO:0000313" key="3">
    <source>
        <dbReference type="EMBL" id="WZN45929.1"/>
    </source>
</evidence>
<name>A0ABZ2Z2F2_9BACT</name>
<dbReference type="InterPro" id="IPR032466">
    <property type="entry name" value="Metal_Hydrolase"/>
</dbReference>
<dbReference type="InterPro" id="IPR051781">
    <property type="entry name" value="Metallo-dep_Hydrolase"/>
</dbReference>
<dbReference type="Proteomes" id="UP001449657">
    <property type="component" value="Chromosome"/>
</dbReference>
<dbReference type="Gene3D" id="3.40.50.10910">
    <property type="entry name" value="Amidohydrolase"/>
    <property type="match status" value="1"/>
</dbReference>
<dbReference type="SUPFAM" id="SSF51338">
    <property type="entry name" value="Composite domain of metallo-dependent hydrolases"/>
    <property type="match status" value="1"/>
</dbReference>
<dbReference type="Gene3D" id="3.30.110.90">
    <property type="entry name" value="Amidohydrolase"/>
    <property type="match status" value="1"/>
</dbReference>
<dbReference type="InterPro" id="IPR011059">
    <property type="entry name" value="Metal-dep_hydrolase_composite"/>
</dbReference>
<sequence>MRYAVLFALIFICGTGASAQQLLLKNVTIIDGDAAVQPRRASVLIINGVIREIYTKVPRKLPNTETIDCSGRFLAPGLTDAHVHLATVVDEDLSKARQETDSIVGNMARHGITTVRDMAGDARYLAALKRDVRSGKTIGPDIYYAAQFAGPGYFDLIRRSGRDGDLGNSAWYKAVFPGVDLAAAMKAARDAGVTGIKIYADLSAQQLRDITTAAHQAGLQAWSHAAVFPCKPEVDVEAGVNSMSHANDFAFQQLPGDTLEIGKAWGALYKKDFRLDTVVIEKLVQRMAAKSIFLDPTVFHAENNKMHSAAVVTRIAHRKGVKIVTGTDWIYPTTGEVPLLQEMLLLQQKCGMNAAEVIQAATLNSANVCGQYDRGRVRPGMRADLLLLDADPLQDIRVLFRPVQVFLKGKPILQ</sequence>
<dbReference type="RefSeq" id="WP_341840670.1">
    <property type="nucleotide sequence ID" value="NZ_CP149792.1"/>
</dbReference>
<organism evidence="3 4">
    <name type="scientific">Chitinophaga caseinilytica</name>
    <dbReference type="NCBI Taxonomy" id="2267521"/>
    <lineage>
        <taxon>Bacteria</taxon>
        <taxon>Pseudomonadati</taxon>
        <taxon>Bacteroidota</taxon>
        <taxon>Chitinophagia</taxon>
        <taxon>Chitinophagales</taxon>
        <taxon>Chitinophagaceae</taxon>
        <taxon>Chitinophaga</taxon>
    </lineage>
</organism>
<protein>
    <submittedName>
        <fullName evidence="3">Amidohydrolase family protein</fullName>
    </submittedName>
</protein>
<dbReference type="Pfam" id="PF01979">
    <property type="entry name" value="Amidohydro_1"/>
    <property type="match status" value="1"/>
</dbReference>
<dbReference type="EMBL" id="CP150096">
    <property type="protein sequence ID" value="WZN45929.1"/>
    <property type="molecule type" value="Genomic_DNA"/>
</dbReference>
<evidence type="ECO:0000256" key="1">
    <source>
        <dbReference type="SAM" id="SignalP"/>
    </source>
</evidence>
<gene>
    <name evidence="3" type="ORF">WJU22_23815</name>
</gene>
<feature type="chain" id="PRO_5045192010" evidence="1">
    <location>
        <begin position="20"/>
        <end position="414"/>
    </location>
</feature>
<dbReference type="InterPro" id="IPR006680">
    <property type="entry name" value="Amidohydro-rel"/>
</dbReference>
<evidence type="ECO:0000313" key="4">
    <source>
        <dbReference type="Proteomes" id="UP001449657"/>
    </source>
</evidence>
<dbReference type="PANTHER" id="PTHR43135:SF3">
    <property type="entry name" value="ALPHA-D-RIBOSE 1-METHYLPHOSPHONATE 5-TRIPHOSPHATE DIPHOSPHATASE"/>
    <property type="match status" value="1"/>
</dbReference>
<proteinExistence type="predicted"/>
<dbReference type="PANTHER" id="PTHR43135">
    <property type="entry name" value="ALPHA-D-RIBOSE 1-METHYLPHOSPHONATE 5-TRIPHOSPHATE DIPHOSPHATASE"/>
    <property type="match status" value="1"/>
</dbReference>
<dbReference type="Gene3D" id="2.30.40.10">
    <property type="entry name" value="Urease, subunit C, domain 1"/>
    <property type="match status" value="1"/>
</dbReference>
<accession>A0ABZ2Z2F2</accession>
<evidence type="ECO:0000259" key="2">
    <source>
        <dbReference type="Pfam" id="PF01979"/>
    </source>
</evidence>
<feature type="signal peptide" evidence="1">
    <location>
        <begin position="1"/>
        <end position="19"/>
    </location>
</feature>
<reference evidence="3 4" key="1">
    <citation type="submission" date="2024-03" db="EMBL/GenBank/DDBJ databases">
        <title>Chitinophaga caseinilytica sp. nov., a casein hydrolysing bacterium isolated from forest soil.</title>
        <authorList>
            <person name="Lee D.S."/>
            <person name="Han D.M."/>
            <person name="Baek J.H."/>
            <person name="Choi D.G."/>
            <person name="Jeon J.H."/>
            <person name="Jeon C.O."/>
        </authorList>
    </citation>
    <scope>NUCLEOTIDE SEQUENCE [LARGE SCALE GENOMIC DNA]</scope>
    <source>
        <strain evidence="3 4">KACC 19118</strain>
    </source>
</reference>
<dbReference type="SUPFAM" id="SSF51556">
    <property type="entry name" value="Metallo-dependent hydrolases"/>
    <property type="match status" value="1"/>
</dbReference>
<dbReference type="Gene3D" id="1.20.58.520">
    <property type="entry name" value="Amidohydrolase"/>
    <property type="match status" value="1"/>
</dbReference>